<evidence type="ECO:0000256" key="2">
    <source>
        <dbReference type="ARBA" id="ARBA00022475"/>
    </source>
</evidence>
<gene>
    <name evidence="7" type="primary">lptG</name>
    <name evidence="7" type="ORF">DSM104440_01229</name>
</gene>
<dbReference type="Pfam" id="PF03739">
    <property type="entry name" value="LptF_LptG"/>
    <property type="match status" value="1"/>
</dbReference>
<evidence type="ECO:0000313" key="8">
    <source>
        <dbReference type="Proteomes" id="UP000503096"/>
    </source>
</evidence>
<dbReference type="GO" id="GO:0015920">
    <property type="term" value="P:lipopolysaccharide transport"/>
    <property type="evidence" value="ECO:0007669"/>
    <property type="project" value="TreeGrafter"/>
</dbReference>
<reference evidence="7 8" key="1">
    <citation type="submission" date="2020-04" db="EMBL/GenBank/DDBJ databases">
        <title>Usitatibacter rugosus gen. nov., sp. nov. and Usitatibacter palustris sp. nov., novel members of Usitatibacteraceae fam. nov. within the order Nitrosomonadales isolated from soil.</title>
        <authorList>
            <person name="Huber K.J."/>
            <person name="Neumann-Schaal M."/>
            <person name="Geppert A."/>
            <person name="Luckner M."/>
            <person name="Wanner G."/>
            <person name="Overmann J."/>
        </authorList>
    </citation>
    <scope>NUCLEOTIDE SEQUENCE [LARGE SCALE GENOMIC DNA]</scope>
    <source>
        <strain evidence="7 8">Swamp67</strain>
    </source>
</reference>
<sequence length="355" mass="38876">MLFRYFAREILLTTALVLAALLTLFAFFDLIRELDDLGRGNYRLNAMLGYVALSLPSHAYVILPAAGLIGTLFALARMAEHSELTVMRASGLSLSQLALHVAGAGLVLAVVTVVAGEFVAPFTEEAAKGLRLKATRSIVAREFRSGFWVKDDRSFVNIQDVTPDTTLLNLRIYEFDRAHRLSAISRAESGTYAGQNKWALTNVELTRFVGDNAVLERLPKMMWTSVLSPDILSVLKIVPEKMSALNLRAYIEHLRDNRQKTTRYEIALWNKLLYPVAAIVMMVLAIPFALGSTRAGGVGARVVLGILLGLVFHFAGRLFSHVGVLNDWPAILSAGLPLAIFVAVAGGGLLRAEKR</sequence>
<comment type="subcellular location">
    <subcellularLocation>
        <location evidence="1">Cell membrane</location>
        <topology evidence="1">Multi-pass membrane protein</topology>
    </subcellularLocation>
</comment>
<organism evidence="7 8">
    <name type="scientific">Usitatibacter palustris</name>
    <dbReference type="NCBI Taxonomy" id="2732487"/>
    <lineage>
        <taxon>Bacteria</taxon>
        <taxon>Pseudomonadati</taxon>
        <taxon>Pseudomonadota</taxon>
        <taxon>Betaproteobacteria</taxon>
        <taxon>Nitrosomonadales</taxon>
        <taxon>Usitatibacteraceae</taxon>
        <taxon>Usitatibacter</taxon>
    </lineage>
</organism>
<keyword evidence="3 6" id="KW-0812">Transmembrane</keyword>
<dbReference type="PANTHER" id="PTHR33529:SF2">
    <property type="entry name" value="LIPOPOLYSACCHARIDE EXPORT SYSTEM PERMEASE PROTEIN LPTG"/>
    <property type="match status" value="1"/>
</dbReference>
<keyword evidence="8" id="KW-1185">Reference proteome</keyword>
<dbReference type="Proteomes" id="UP000503096">
    <property type="component" value="Chromosome"/>
</dbReference>
<evidence type="ECO:0000256" key="1">
    <source>
        <dbReference type="ARBA" id="ARBA00004651"/>
    </source>
</evidence>
<dbReference type="EMBL" id="CP053073">
    <property type="protein sequence ID" value="QJR14433.1"/>
    <property type="molecule type" value="Genomic_DNA"/>
</dbReference>
<feature type="transmembrane region" description="Helical" evidence="6">
    <location>
        <begin position="272"/>
        <end position="291"/>
    </location>
</feature>
<dbReference type="PANTHER" id="PTHR33529">
    <property type="entry name" value="SLR0882 PROTEIN-RELATED"/>
    <property type="match status" value="1"/>
</dbReference>
<dbReference type="KEGG" id="upl:DSM104440_01229"/>
<protein>
    <submittedName>
        <fullName evidence="7">Lipopolysaccharide export system permease protein LptG</fullName>
    </submittedName>
</protein>
<dbReference type="RefSeq" id="WP_171161187.1">
    <property type="nucleotide sequence ID" value="NZ_CP053073.1"/>
</dbReference>
<evidence type="ECO:0000256" key="4">
    <source>
        <dbReference type="ARBA" id="ARBA00022989"/>
    </source>
</evidence>
<keyword evidence="4 6" id="KW-1133">Transmembrane helix</keyword>
<name>A0A6M4H6Y5_9PROT</name>
<feature type="transmembrane region" description="Helical" evidence="6">
    <location>
        <begin position="298"/>
        <end position="316"/>
    </location>
</feature>
<feature type="transmembrane region" description="Helical" evidence="6">
    <location>
        <begin position="50"/>
        <end position="76"/>
    </location>
</feature>
<dbReference type="AlphaFoldDB" id="A0A6M4H6Y5"/>
<keyword evidence="2" id="KW-1003">Cell membrane</keyword>
<proteinExistence type="predicted"/>
<dbReference type="InterPro" id="IPR030923">
    <property type="entry name" value="LptG"/>
</dbReference>
<dbReference type="FunCoup" id="A0A6M4H6Y5">
    <property type="interactions" value="238"/>
</dbReference>
<keyword evidence="5 6" id="KW-0472">Membrane</keyword>
<evidence type="ECO:0000256" key="6">
    <source>
        <dbReference type="SAM" id="Phobius"/>
    </source>
</evidence>
<feature type="transmembrane region" description="Helical" evidence="6">
    <location>
        <begin position="97"/>
        <end position="120"/>
    </location>
</feature>
<accession>A0A6M4H6Y5</accession>
<feature type="transmembrane region" description="Helical" evidence="6">
    <location>
        <begin position="328"/>
        <end position="350"/>
    </location>
</feature>
<dbReference type="GO" id="GO:0055085">
    <property type="term" value="P:transmembrane transport"/>
    <property type="evidence" value="ECO:0007669"/>
    <property type="project" value="InterPro"/>
</dbReference>
<evidence type="ECO:0000313" key="7">
    <source>
        <dbReference type="EMBL" id="QJR14433.1"/>
    </source>
</evidence>
<dbReference type="InterPro" id="IPR005495">
    <property type="entry name" value="LptG/LptF_permease"/>
</dbReference>
<dbReference type="GO" id="GO:0043190">
    <property type="term" value="C:ATP-binding cassette (ABC) transporter complex"/>
    <property type="evidence" value="ECO:0007669"/>
    <property type="project" value="InterPro"/>
</dbReference>
<evidence type="ECO:0000256" key="5">
    <source>
        <dbReference type="ARBA" id="ARBA00023136"/>
    </source>
</evidence>
<evidence type="ECO:0000256" key="3">
    <source>
        <dbReference type="ARBA" id="ARBA00022692"/>
    </source>
</evidence>
<dbReference type="InParanoid" id="A0A6M4H6Y5"/>
<dbReference type="NCBIfam" id="TIGR04408">
    <property type="entry name" value="LptG_lptG"/>
    <property type="match status" value="1"/>
</dbReference>